<feature type="non-terminal residue" evidence="1">
    <location>
        <position position="83"/>
    </location>
</feature>
<accession>A0ABT9FKB5</accession>
<dbReference type="Proteomes" id="UP001177212">
    <property type="component" value="Unassembled WGS sequence"/>
</dbReference>
<sequence length="83" mass="8501">TGHVGILGDDGKILTSRNGLTESLIGLTSARSEEIVSTQASAFHAILNPLGELTKTADLEPWDLGGNDLIYGGLGDDSIHGGA</sequence>
<dbReference type="EMBL" id="JAUYVT010000157">
    <property type="protein sequence ID" value="MDP2567183.1"/>
    <property type="molecule type" value="Genomic_DNA"/>
</dbReference>
<evidence type="ECO:0000313" key="1">
    <source>
        <dbReference type="EMBL" id="MDP2567183.1"/>
    </source>
</evidence>
<protein>
    <submittedName>
        <fullName evidence="1">Uncharacterized protein</fullName>
    </submittedName>
</protein>
<dbReference type="RefSeq" id="WP_305473528.1">
    <property type="nucleotide sequence ID" value="NZ_JAUYVT010000157.1"/>
</dbReference>
<comment type="caution">
    <text evidence="1">The sequence shown here is derived from an EMBL/GenBank/DDBJ whole genome shotgun (WGS) entry which is preliminary data.</text>
</comment>
<keyword evidence="2" id="KW-1185">Reference proteome</keyword>
<proteinExistence type="predicted"/>
<reference evidence="1" key="1">
    <citation type="submission" date="2023-07" db="EMBL/GenBank/DDBJ databases">
        <title>Genome content predicts the carbon catabolic preferences of heterotrophic bacteria.</title>
        <authorList>
            <person name="Gralka M."/>
        </authorList>
    </citation>
    <scope>NUCLEOTIDE SEQUENCE</scope>
    <source>
        <strain evidence="1">4G09</strain>
    </source>
</reference>
<organism evidence="1 2">
    <name type="scientific">Pseudoalteromonas marina</name>
    <dbReference type="NCBI Taxonomy" id="267375"/>
    <lineage>
        <taxon>Bacteria</taxon>
        <taxon>Pseudomonadati</taxon>
        <taxon>Pseudomonadota</taxon>
        <taxon>Gammaproteobacteria</taxon>
        <taxon>Alteromonadales</taxon>
        <taxon>Pseudoalteromonadaceae</taxon>
        <taxon>Pseudoalteromonas</taxon>
    </lineage>
</organism>
<feature type="non-terminal residue" evidence="1">
    <location>
        <position position="1"/>
    </location>
</feature>
<name>A0ABT9FKB5_9GAMM</name>
<gene>
    <name evidence="1" type="ORF">Q8W34_21430</name>
</gene>
<evidence type="ECO:0000313" key="2">
    <source>
        <dbReference type="Proteomes" id="UP001177212"/>
    </source>
</evidence>